<comment type="caution">
    <text evidence="2">The sequence shown here is derived from an EMBL/GenBank/DDBJ whole genome shotgun (WGS) entry which is preliminary data.</text>
</comment>
<accession>A0ABN9Y810</accession>
<dbReference type="EMBL" id="CAUYUJ010022060">
    <property type="protein sequence ID" value="CAK0908695.1"/>
    <property type="molecule type" value="Genomic_DNA"/>
</dbReference>
<name>A0ABN9Y810_9DINO</name>
<feature type="compositionally biased region" description="Basic and acidic residues" evidence="1">
    <location>
        <begin position="82"/>
        <end position="102"/>
    </location>
</feature>
<evidence type="ECO:0000256" key="1">
    <source>
        <dbReference type="SAM" id="MobiDB-lite"/>
    </source>
</evidence>
<dbReference type="Proteomes" id="UP001189429">
    <property type="component" value="Unassembled WGS sequence"/>
</dbReference>
<proteinExistence type="predicted"/>
<feature type="compositionally biased region" description="Polar residues" evidence="1">
    <location>
        <begin position="70"/>
        <end position="80"/>
    </location>
</feature>
<sequence length="132" mass="14714">MRALSRRLAEHVPPYALCQQLRPQVEATTGEATSASQLLCESTTAREAAPWAILTEGDRTPATGWPPRNPSTTQVRTQLCRQLEREREREREHGRGREEDAPRQSCAHRCPGGGSTRKASEQRPATSRAREA</sequence>
<organism evidence="2 3">
    <name type="scientific">Prorocentrum cordatum</name>
    <dbReference type="NCBI Taxonomy" id="2364126"/>
    <lineage>
        <taxon>Eukaryota</taxon>
        <taxon>Sar</taxon>
        <taxon>Alveolata</taxon>
        <taxon>Dinophyceae</taxon>
        <taxon>Prorocentrales</taxon>
        <taxon>Prorocentraceae</taxon>
        <taxon>Prorocentrum</taxon>
    </lineage>
</organism>
<keyword evidence="3" id="KW-1185">Reference proteome</keyword>
<reference evidence="2" key="1">
    <citation type="submission" date="2023-10" db="EMBL/GenBank/DDBJ databases">
        <authorList>
            <person name="Chen Y."/>
            <person name="Shah S."/>
            <person name="Dougan E. K."/>
            <person name="Thang M."/>
            <person name="Chan C."/>
        </authorList>
    </citation>
    <scope>NUCLEOTIDE SEQUENCE [LARGE SCALE GENOMIC DNA]</scope>
</reference>
<gene>
    <name evidence="2" type="ORF">PCOR1329_LOCUS83305</name>
</gene>
<feature type="region of interest" description="Disordered" evidence="1">
    <location>
        <begin position="53"/>
        <end position="132"/>
    </location>
</feature>
<evidence type="ECO:0000313" key="3">
    <source>
        <dbReference type="Proteomes" id="UP001189429"/>
    </source>
</evidence>
<evidence type="ECO:0000313" key="2">
    <source>
        <dbReference type="EMBL" id="CAK0908695.1"/>
    </source>
</evidence>
<protein>
    <submittedName>
        <fullName evidence="2">Uncharacterized protein</fullName>
    </submittedName>
</protein>